<evidence type="ECO:0000313" key="2">
    <source>
        <dbReference type="EMBL" id="KZT64211.1"/>
    </source>
</evidence>
<evidence type="ECO:0008006" key="4">
    <source>
        <dbReference type="Google" id="ProtNLM"/>
    </source>
</evidence>
<feature type="region of interest" description="Disordered" evidence="1">
    <location>
        <begin position="25"/>
        <end position="73"/>
    </location>
</feature>
<dbReference type="Proteomes" id="UP000076727">
    <property type="component" value="Unassembled WGS sequence"/>
</dbReference>
<dbReference type="EMBL" id="KV429137">
    <property type="protein sequence ID" value="KZT64211.1"/>
    <property type="molecule type" value="Genomic_DNA"/>
</dbReference>
<dbReference type="OrthoDB" id="3199698at2759"/>
<keyword evidence="3" id="KW-1185">Reference proteome</keyword>
<dbReference type="InterPro" id="IPR041078">
    <property type="entry name" value="Plavaka"/>
</dbReference>
<protein>
    <recommendedName>
        <fullName evidence="4">C2H2-type domain-containing protein</fullName>
    </recommendedName>
</protein>
<name>A0A165LBT1_9APHY</name>
<dbReference type="Pfam" id="PF18759">
    <property type="entry name" value="Plavaka"/>
    <property type="match status" value="1"/>
</dbReference>
<dbReference type="STRING" id="1314783.A0A165LBT1"/>
<sequence length="899" mass="102876">MQYLCNKCPDRSFPSRRALTAHCNRVHRKPPPPPDSHVRYHPHLTGRPCDEDGHYLPRNTPPAEREMPDGYSPFSDRPSFEFAELMFTKVEISQGDLNKLLHVWAAKNILDGGGDPIYSNTEELYAAIDEITVGDAPWEAFEVRFSGPITPDCPSWKRNVHTVYCQNTRTVARNMTDNVAFDGKFDYAPFEETTGPKHMCRFSNIMSGFWAYRKATEIARNDRENTRGAMLSPIILGADKTTVSVATGHTEFHPVYMSLGNIDNAVRRAHRDAILPIAFLAIPKTSWEQQDSDEFRTFRKQLYHASLAKILSPLKQAMQEPEVTHCPDGHFCRAIYQLGPVIADYPEQVVLTGIVSGWCPKCLILPEDMHLTGDPRCPEHTGFLHNHFEAERLWDWWGIDVNVQLFTDHFPRADIHELLTPDLLHQLIKGTFKDHLVTWVEQYVKAEYPPAEAKRVMDDIDRRIAAVPPFPGLRRFPEGRNFKQWTGNDSKALMKVYVHAIEGYVPDDMVRCFTAYLDFCYLARRSAHMEETLAAMEEALHRFHIYREVFNEVGIRPDGFSLPRQHALSHYIANIRLFGSPNGICSSITESKHIRAVKKPWRQSSRHNALTQILLTNQRIDKLQAARSIFESRGMLQGDIVIAALMQVHPEDFDHDLGMEHGEEDEFDWEDECMDVEGELNAYSRPSYLISQELREPELVPKIRRFLYDRLYSTADITSDDVDISDCPQFSGRIAVYHSASAVFYAPSELSGTGGMHREIIRSNPSWQRGRYARHDTVLVNVDPEEPGFHGLEVGRVLGLIAFSHDNVRYKGALIHWFDKTGDAPDDVTGMYCVTPSEIDGERSTAIVDVDSIVRAVHLTPRCRGVRIPYDFHFSYTLDAFEEFYVSRYADYHAHEYIS</sequence>
<dbReference type="AlphaFoldDB" id="A0A165LBT1"/>
<evidence type="ECO:0000256" key="1">
    <source>
        <dbReference type="SAM" id="MobiDB-lite"/>
    </source>
</evidence>
<reference evidence="2 3" key="1">
    <citation type="journal article" date="2016" name="Mol. Biol. Evol.">
        <title>Comparative Genomics of Early-Diverging Mushroom-Forming Fungi Provides Insights into the Origins of Lignocellulose Decay Capabilities.</title>
        <authorList>
            <person name="Nagy L.G."/>
            <person name="Riley R."/>
            <person name="Tritt A."/>
            <person name="Adam C."/>
            <person name="Daum C."/>
            <person name="Floudas D."/>
            <person name="Sun H."/>
            <person name="Yadav J.S."/>
            <person name="Pangilinan J."/>
            <person name="Larsson K.H."/>
            <person name="Matsuura K."/>
            <person name="Barry K."/>
            <person name="Labutti K."/>
            <person name="Kuo R."/>
            <person name="Ohm R.A."/>
            <person name="Bhattacharya S.S."/>
            <person name="Shirouzu T."/>
            <person name="Yoshinaga Y."/>
            <person name="Martin F.M."/>
            <person name="Grigoriev I.V."/>
            <person name="Hibbett D.S."/>
        </authorList>
    </citation>
    <scope>NUCLEOTIDE SEQUENCE [LARGE SCALE GENOMIC DNA]</scope>
    <source>
        <strain evidence="2 3">L-15889</strain>
    </source>
</reference>
<proteinExistence type="predicted"/>
<accession>A0A165LBT1</accession>
<evidence type="ECO:0000313" key="3">
    <source>
        <dbReference type="Proteomes" id="UP000076727"/>
    </source>
</evidence>
<gene>
    <name evidence="2" type="ORF">DAEQUDRAFT_679009</name>
</gene>
<organism evidence="2 3">
    <name type="scientific">Daedalea quercina L-15889</name>
    <dbReference type="NCBI Taxonomy" id="1314783"/>
    <lineage>
        <taxon>Eukaryota</taxon>
        <taxon>Fungi</taxon>
        <taxon>Dikarya</taxon>
        <taxon>Basidiomycota</taxon>
        <taxon>Agaricomycotina</taxon>
        <taxon>Agaricomycetes</taxon>
        <taxon>Polyporales</taxon>
        <taxon>Fomitopsis</taxon>
    </lineage>
</organism>